<proteinExistence type="predicted"/>
<dbReference type="EC" id="2.7.13.3" evidence="2"/>
<dbReference type="Proteomes" id="UP000064967">
    <property type="component" value="Chromosome"/>
</dbReference>
<dbReference type="PANTHER" id="PTHR43304">
    <property type="entry name" value="PHYTOCHROME-LIKE PROTEIN CPH1"/>
    <property type="match status" value="1"/>
</dbReference>
<dbReference type="InterPro" id="IPR003661">
    <property type="entry name" value="HisK_dim/P_dom"/>
</dbReference>
<dbReference type="PROSITE" id="PS50113">
    <property type="entry name" value="PAC"/>
    <property type="match status" value="2"/>
</dbReference>
<dbReference type="KEGG" id="llu:AKJ09_08933"/>
<dbReference type="PANTHER" id="PTHR43304:SF1">
    <property type="entry name" value="PAC DOMAIN-CONTAINING PROTEIN"/>
    <property type="match status" value="1"/>
</dbReference>
<dbReference type="InterPro" id="IPR000700">
    <property type="entry name" value="PAS-assoc_C"/>
</dbReference>
<dbReference type="PATRIC" id="fig|1391654.3.peg.9049"/>
<keyword evidence="5 8" id="KW-0418">Kinase</keyword>
<comment type="catalytic activity">
    <reaction evidence="1">
        <text>ATP + protein L-histidine = ADP + protein N-phospho-L-histidine.</text>
        <dbReference type="EC" id="2.7.13.3"/>
    </reaction>
</comment>
<dbReference type="InterPro" id="IPR036890">
    <property type="entry name" value="HATPase_C_sf"/>
</dbReference>
<evidence type="ECO:0000256" key="5">
    <source>
        <dbReference type="ARBA" id="ARBA00022777"/>
    </source>
</evidence>
<evidence type="ECO:0000259" key="6">
    <source>
        <dbReference type="PROSITE" id="PS50109"/>
    </source>
</evidence>
<evidence type="ECO:0000256" key="4">
    <source>
        <dbReference type="ARBA" id="ARBA00022679"/>
    </source>
</evidence>
<dbReference type="InterPro" id="IPR035965">
    <property type="entry name" value="PAS-like_dom_sf"/>
</dbReference>
<feature type="domain" description="Histidine kinase" evidence="6">
    <location>
        <begin position="257"/>
        <end position="472"/>
    </location>
</feature>
<dbReference type="STRING" id="1391654.AKJ09_08933"/>
<evidence type="ECO:0000256" key="2">
    <source>
        <dbReference type="ARBA" id="ARBA00012438"/>
    </source>
</evidence>
<keyword evidence="3" id="KW-0597">Phosphoprotein</keyword>
<dbReference type="InterPro" id="IPR004358">
    <property type="entry name" value="Sig_transdc_His_kin-like_C"/>
</dbReference>
<dbReference type="SMART" id="SM00091">
    <property type="entry name" value="PAS"/>
    <property type="match status" value="1"/>
</dbReference>
<dbReference type="Pfam" id="PF08448">
    <property type="entry name" value="PAS_4"/>
    <property type="match status" value="2"/>
</dbReference>
<feature type="domain" description="PAC" evidence="7">
    <location>
        <begin position="70"/>
        <end position="122"/>
    </location>
</feature>
<dbReference type="InterPro" id="IPR005467">
    <property type="entry name" value="His_kinase_dom"/>
</dbReference>
<protein>
    <recommendedName>
        <fullName evidence="2">histidine kinase</fullName>
        <ecNumber evidence="2">2.7.13.3</ecNumber>
    </recommendedName>
</protein>
<dbReference type="PRINTS" id="PR00344">
    <property type="entry name" value="BCTRLSENSOR"/>
</dbReference>
<keyword evidence="4" id="KW-0808">Transferase</keyword>
<dbReference type="CDD" id="cd00130">
    <property type="entry name" value="PAS"/>
    <property type="match status" value="2"/>
</dbReference>
<evidence type="ECO:0000313" key="9">
    <source>
        <dbReference type="Proteomes" id="UP000064967"/>
    </source>
</evidence>
<organism evidence="8 9">
    <name type="scientific">Labilithrix luteola</name>
    <dbReference type="NCBI Taxonomy" id="1391654"/>
    <lineage>
        <taxon>Bacteria</taxon>
        <taxon>Pseudomonadati</taxon>
        <taxon>Myxococcota</taxon>
        <taxon>Polyangia</taxon>
        <taxon>Polyangiales</taxon>
        <taxon>Labilitrichaceae</taxon>
        <taxon>Labilithrix</taxon>
    </lineage>
</organism>
<dbReference type="SMART" id="SM00388">
    <property type="entry name" value="HisKA"/>
    <property type="match status" value="1"/>
</dbReference>
<dbReference type="Gene3D" id="3.30.450.20">
    <property type="entry name" value="PAS domain"/>
    <property type="match status" value="2"/>
</dbReference>
<evidence type="ECO:0000256" key="1">
    <source>
        <dbReference type="ARBA" id="ARBA00000085"/>
    </source>
</evidence>
<dbReference type="SUPFAM" id="SSF55874">
    <property type="entry name" value="ATPase domain of HSP90 chaperone/DNA topoisomerase II/histidine kinase"/>
    <property type="match status" value="1"/>
</dbReference>
<dbReference type="InterPro" id="IPR036097">
    <property type="entry name" value="HisK_dim/P_sf"/>
</dbReference>
<evidence type="ECO:0000256" key="3">
    <source>
        <dbReference type="ARBA" id="ARBA00022553"/>
    </source>
</evidence>
<dbReference type="SUPFAM" id="SSF47384">
    <property type="entry name" value="Homodimeric domain of signal transducing histidine kinase"/>
    <property type="match status" value="1"/>
</dbReference>
<dbReference type="Gene3D" id="1.10.287.130">
    <property type="match status" value="1"/>
</dbReference>
<dbReference type="InterPro" id="IPR001610">
    <property type="entry name" value="PAC"/>
</dbReference>
<reference evidence="8 9" key="1">
    <citation type="submission" date="2015-08" db="EMBL/GenBank/DDBJ databases">
        <authorList>
            <person name="Babu N.S."/>
            <person name="Beckwith C.J."/>
            <person name="Beseler K.G."/>
            <person name="Brison A."/>
            <person name="Carone J.V."/>
            <person name="Caskin T.P."/>
            <person name="Diamond M."/>
            <person name="Durham M.E."/>
            <person name="Foxe J.M."/>
            <person name="Go M."/>
            <person name="Henderson B.A."/>
            <person name="Jones I.B."/>
            <person name="McGettigan J.A."/>
            <person name="Micheletti S.J."/>
            <person name="Nasrallah M.E."/>
            <person name="Ortiz D."/>
            <person name="Piller C.R."/>
            <person name="Privatt S.R."/>
            <person name="Schneider S.L."/>
            <person name="Sharp S."/>
            <person name="Smith T.C."/>
            <person name="Stanton J.D."/>
            <person name="Ullery H.E."/>
            <person name="Wilson R.J."/>
            <person name="Serrano M.G."/>
            <person name="Buck G."/>
            <person name="Lee V."/>
            <person name="Wang Y."/>
            <person name="Carvalho R."/>
            <person name="Voegtly L."/>
            <person name="Shi R."/>
            <person name="Duckworth R."/>
            <person name="Johnson A."/>
            <person name="Loviza R."/>
            <person name="Walstead R."/>
            <person name="Shah Z."/>
            <person name="Kiflezghi M."/>
            <person name="Wade K."/>
            <person name="Ball S.L."/>
            <person name="Bradley K.W."/>
            <person name="Asai D.J."/>
            <person name="Bowman C.A."/>
            <person name="Russell D.A."/>
            <person name="Pope W.H."/>
            <person name="Jacobs-Sera D."/>
            <person name="Hendrix R.W."/>
            <person name="Hatfull G.F."/>
        </authorList>
    </citation>
    <scope>NUCLEOTIDE SEQUENCE [LARGE SCALE GENOMIC DNA]</scope>
    <source>
        <strain evidence="8 9">DSM 27648</strain>
    </source>
</reference>
<dbReference type="Pfam" id="PF00512">
    <property type="entry name" value="HisKA"/>
    <property type="match status" value="1"/>
</dbReference>
<name>A0A0K1QA43_9BACT</name>
<accession>A0A0K1QA43</accession>
<dbReference type="AlphaFoldDB" id="A0A0K1QA43"/>
<sequence length="491" mass="54377">MLEVAPGGVAHVGRDGRFRSVNAEALRLLGEDFDAVRESSFSGLLGDVVDEDGAPSEFPSRVFETGIPQGPVMGSIRRPDGEVAWLVARAEPLFDNDGGVESALLTFVDITARKRAEEDLRRSEQKWQGLAENLPDFVLMVDRDARILSINRTLPGLTETDIVGQSAMDFLEPSGREEYLRRFAEAVTTGQSVTFEMRARGEDGDWTWFETRVVPFDENGRVERLLVVARDMTEQRAMLASLAEKERLASVGMIAAGVAHEIMNPLTYVLANLEFISNERNLDPTRTQAALHAALEGARRMRQIVWDLRSLGRTGVEELFYVDARSVFETALRLAGPEVHRSANVVVEMGELPAVLASESRLCQVFVNLLVNAAQSIEKDREAFEGKKREIRISTKHDGKRFVGISVQDTGEGIEPALLKRIFEPFYTTKRTGTGLGLSISREIIERMNGRIEVESQRGVGTTFTVWLATMRAPSSVSLRAVAAAQELPED</sequence>
<dbReference type="InterPro" id="IPR003594">
    <property type="entry name" value="HATPase_dom"/>
</dbReference>
<evidence type="ECO:0000259" key="7">
    <source>
        <dbReference type="PROSITE" id="PS50113"/>
    </source>
</evidence>
<dbReference type="SMART" id="SM00387">
    <property type="entry name" value="HATPase_c"/>
    <property type="match status" value="1"/>
</dbReference>
<dbReference type="CDD" id="cd00082">
    <property type="entry name" value="HisKA"/>
    <property type="match status" value="1"/>
</dbReference>
<dbReference type="PROSITE" id="PS50109">
    <property type="entry name" value="HIS_KIN"/>
    <property type="match status" value="1"/>
</dbReference>
<keyword evidence="9" id="KW-1185">Reference proteome</keyword>
<dbReference type="SUPFAM" id="SSF55785">
    <property type="entry name" value="PYP-like sensor domain (PAS domain)"/>
    <property type="match status" value="2"/>
</dbReference>
<dbReference type="InterPro" id="IPR052162">
    <property type="entry name" value="Sensor_kinase/Photoreceptor"/>
</dbReference>
<dbReference type="SMART" id="SM00086">
    <property type="entry name" value="PAC"/>
    <property type="match status" value="2"/>
</dbReference>
<feature type="domain" description="PAC" evidence="7">
    <location>
        <begin position="193"/>
        <end position="244"/>
    </location>
</feature>
<dbReference type="InterPro" id="IPR013656">
    <property type="entry name" value="PAS_4"/>
</dbReference>
<dbReference type="EMBL" id="CP012333">
    <property type="protein sequence ID" value="AKV02270.1"/>
    <property type="molecule type" value="Genomic_DNA"/>
</dbReference>
<dbReference type="InterPro" id="IPR000014">
    <property type="entry name" value="PAS"/>
</dbReference>
<dbReference type="Pfam" id="PF02518">
    <property type="entry name" value="HATPase_c"/>
    <property type="match status" value="1"/>
</dbReference>
<dbReference type="NCBIfam" id="TIGR00229">
    <property type="entry name" value="sensory_box"/>
    <property type="match status" value="2"/>
</dbReference>
<dbReference type="GO" id="GO:0000155">
    <property type="term" value="F:phosphorelay sensor kinase activity"/>
    <property type="evidence" value="ECO:0007669"/>
    <property type="project" value="InterPro"/>
</dbReference>
<dbReference type="Gene3D" id="3.30.565.10">
    <property type="entry name" value="Histidine kinase-like ATPase, C-terminal domain"/>
    <property type="match status" value="1"/>
</dbReference>
<evidence type="ECO:0000313" key="8">
    <source>
        <dbReference type="EMBL" id="AKV02270.1"/>
    </source>
</evidence>
<gene>
    <name evidence="8" type="ORF">AKJ09_08933</name>
</gene>